<name>A0A395M0B4_9BACT</name>
<dbReference type="Gene3D" id="3.40.50.620">
    <property type="entry name" value="HUPs"/>
    <property type="match status" value="2"/>
</dbReference>
<dbReference type="SUPFAM" id="SSF47323">
    <property type="entry name" value="Anticodon-binding domain of a subclass of class I aminoacyl-tRNA synthetases"/>
    <property type="match status" value="1"/>
</dbReference>
<dbReference type="InterPro" id="IPR037118">
    <property type="entry name" value="Val-tRNA_synth_C_sf"/>
</dbReference>
<dbReference type="PRINTS" id="PR00986">
    <property type="entry name" value="TRNASYNTHVAL"/>
</dbReference>
<protein>
    <recommendedName>
        <fullName evidence="12">Valine--tRNA ligase</fullName>
        <ecNumber evidence="12">6.1.1.9</ecNumber>
    </recommendedName>
    <alternativeName>
        <fullName evidence="12">Valyl-tRNA synthetase</fullName>
        <shortName evidence="12">ValRS</shortName>
    </alternativeName>
</protein>
<evidence type="ECO:0000256" key="11">
    <source>
        <dbReference type="ARBA" id="ARBA00060830"/>
    </source>
</evidence>
<dbReference type="PANTHER" id="PTHR11946:SF93">
    <property type="entry name" value="VALINE--TRNA LIGASE, CHLOROPLASTIC_MITOCHONDRIAL 2"/>
    <property type="match status" value="1"/>
</dbReference>
<comment type="caution">
    <text evidence="12">Lacks conserved residue(s) required for the propagation of feature annotation.</text>
</comment>
<dbReference type="Pfam" id="PF10458">
    <property type="entry name" value="Val_tRNA-synt_C"/>
    <property type="match status" value="1"/>
</dbReference>
<comment type="similarity">
    <text evidence="11 12">Belongs to the class-I aminoacyl-tRNA synthetase family. ValS type 1 subfamily.</text>
</comment>
<dbReference type="Gene3D" id="1.10.730.10">
    <property type="entry name" value="Isoleucyl-tRNA Synthetase, Domain 1"/>
    <property type="match status" value="1"/>
</dbReference>
<dbReference type="GO" id="GO:0004832">
    <property type="term" value="F:valine-tRNA ligase activity"/>
    <property type="evidence" value="ECO:0007669"/>
    <property type="project" value="UniProtKB-UniRule"/>
</dbReference>
<dbReference type="Gene3D" id="1.10.287.380">
    <property type="entry name" value="Valyl-tRNA synthetase, C-terminal domain"/>
    <property type="match status" value="1"/>
</dbReference>
<dbReference type="InterPro" id="IPR019499">
    <property type="entry name" value="Val-tRNA_synth_tRNA-bd"/>
</dbReference>
<reference evidence="16 17" key="1">
    <citation type="journal article" date="2011" name="ISME J.">
        <title>Community ecology of hot spring cyanobacterial mats: predominant populations and their functional potential.</title>
        <authorList>
            <person name="Klatt C.G."/>
            <person name="Wood J.M."/>
            <person name="Rusch D.B."/>
            <person name="Bateson M.M."/>
            <person name="Hamamura N."/>
            <person name="Heidelberg J.F."/>
            <person name="Grossman A.R."/>
            <person name="Bhaya D."/>
            <person name="Cohan F.M."/>
            <person name="Kuhl M."/>
            <person name="Bryant D.A."/>
            <person name="Ward D.M."/>
        </authorList>
    </citation>
    <scope>NUCLEOTIDE SEQUENCE [LARGE SCALE GENOMIC DNA]</scope>
    <source>
        <strain evidence="16">OS</strain>
    </source>
</reference>
<dbReference type="Pfam" id="PF00133">
    <property type="entry name" value="tRNA-synt_1"/>
    <property type="match status" value="1"/>
</dbReference>
<sequence length="948" mass="109644">MPDHQTREQEFLDKTYNPKAVEARYNAEHYERLGVYHAHSEVVLQGKKPAFSILMPPPNITGSLTMGHVLNHTIQDVLIRYHRMAGYESLWLPGTDHAGIATQTRVEKELRKEKKTRYDLGREKFLERVWQWRNEYGDLILEQLRRLGVSADWRRNLFTMDERASQAVTCAFIKLYNDGLIYRGKRIINWCPVSQTALSDEEVVMKTQTDKLYYVRYFFKDEPEKFITIATVRPETILADVAVAVNPNDERYRSYIGKVVIEPLTKREIPIIADDYVDMTFGTGALKVTPAHDANDYLIGQRHQLPFICAIDKTGKIEHGFGIFSGLDRFAARKKAEEVLREQGNLEKAEDYTHNVGYSERADVVIEPYLSEQWFVKMPPLAQPALEAVEAGFIKFYPERWINTYRHWMTNVQDWCISRQLWWGHRIPAWYDEEGRMVVAQTHKEAIERYAMLYGQRVEALRQDEDVLDTWFSSWLWPLTTLGWDGKNSMESDDFRAFYPTSVLVTGPDIIFFWVARMIMAGLYFRASDEERQKLFLKQGECTKEERYAYYERHVPFRKVYFTSIIRDGQGRKMSKSLGNSPNPLDVIEKYGADAMRFTTIFLAPIGQDVRMEVTKDQDTPQMEQGRNFATKIWNAARFLLMKRSEIFADLETFKYRYQAQSLSAIETETLDLVEQWIFSRLATTLRAYHHAVENLRINDLAKIPYDFIWSDYCDWFVEMLKVKLQATALASEREAMICRAILVFEAAMKMLHPIMPFITEALWQHLAPRHEGESITTQAIPQPVSEHIKEQIEAQFELIKGVVSEVRSIRSVLGIAPSLIAPTQIKAKTEHDAKMLAEQAMLIERLARITLKVDTELTKPKACASAVVDGHELYILLEGLLDLEKEKARLAKEIEKTSAYIKQLEAKLNNPGFLANAPAAVVEAERKKLSDATLMLKKLQENANSLT</sequence>
<dbReference type="Proteomes" id="UP000266389">
    <property type="component" value="Unassembled WGS sequence"/>
</dbReference>
<keyword evidence="6 12" id="KW-0067">ATP-binding</keyword>
<dbReference type="FunFam" id="3.40.50.620:FF:000032">
    <property type="entry name" value="Valine--tRNA ligase"/>
    <property type="match status" value="1"/>
</dbReference>
<dbReference type="CDD" id="cd00817">
    <property type="entry name" value="ValRS_core"/>
    <property type="match status" value="1"/>
</dbReference>
<dbReference type="SUPFAM" id="SSF52374">
    <property type="entry name" value="Nucleotidylyl transferase"/>
    <property type="match status" value="1"/>
</dbReference>
<evidence type="ECO:0000256" key="6">
    <source>
        <dbReference type="ARBA" id="ARBA00022840"/>
    </source>
</evidence>
<dbReference type="NCBIfam" id="TIGR00422">
    <property type="entry name" value="valS"/>
    <property type="match status" value="1"/>
</dbReference>
<dbReference type="InterPro" id="IPR009008">
    <property type="entry name" value="Val/Leu/Ile-tRNA-synth_edit"/>
</dbReference>
<evidence type="ECO:0000256" key="8">
    <source>
        <dbReference type="ARBA" id="ARBA00023054"/>
    </source>
</evidence>
<evidence type="ECO:0000256" key="9">
    <source>
        <dbReference type="ARBA" id="ARBA00023146"/>
    </source>
</evidence>
<comment type="catalytic activity">
    <reaction evidence="10 12">
        <text>tRNA(Val) + L-valine + ATP = L-valyl-tRNA(Val) + AMP + diphosphate</text>
        <dbReference type="Rhea" id="RHEA:10704"/>
        <dbReference type="Rhea" id="RHEA-COMP:9672"/>
        <dbReference type="Rhea" id="RHEA-COMP:9708"/>
        <dbReference type="ChEBI" id="CHEBI:30616"/>
        <dbReference type="ChEBI" id="CHEBI:33019"/>
        <dbReference type="ChEBI" id="CHEBI:57762"/>
        <dbReference type="ChEBI" id="CHEBI:78442"/>
        <dbReference type="ChEBI" id="CHEBI:78537"/>
        <dbReference type="ChEBI" id="CHEBI:456215"/>
        <dbReference type="EC" id="6.1.1.9"/>
    </reaction>
</comment>
<dbReference type="GO" id="GO:0006438">
    <property type="term" value="P:valyl-tRNA aminoacylation"/>
    <property type="evidence" value="ECO:0007669"/>
    <property type="project" value="UniProtKB-UniRule"/>
</dbReference>
<dbReference type="PANTHER" id="PTHR11946">
    <property type="entry name" value="VALYL-TRNA SYNTHETASES"/>
    <property type="match status" value="1"/>
</dbReference>
<comment type="domain">
    <text evidence="12">The C-terminal coiled-coil domain is crucial for aminoacylation activity.</text>
</comment>
<dbReference type="InterPro" id="IPR002303">
    <property type="entry name" value="Valyl-tRNA_ligase"/>
</dbReference>
<dbReference type="HAMAP" id="MF_02004">
    <property type="entry name" value="Val_tRNA_synth_type1"/>
    <property type="match status" value="1"/>
</dbReference>
<evidence type="ECO:0000256" key="4">
    <source>
        <dbReference type="ARBA" id="ARBA00022598"/>
    </source>
</evidence>
<dbReference type="EC" id="6.1.1.9" evidence="12"/>
<feature type="short sequence motif" description="'KMSKS' region" evidence="12">
    <location>
        <begin position="573"/>
        <end position="577"/>
    </location>
</feature>
<comment type="subcellular location">
    <subcellularLocation>
        <location evidence="1 12">Cytoplasm</location>
    </subcellularLocation>
</comment>
<dbReference type="NCBIfam" id="NF004349">
    <property type="entry name" value="PRK05729.1"/>
    <property type="match status" value="1"/>
</dbReference>
<evidence type="ECO:0000256" key="10">
    <source>
        <dbReference type="ARBA" id="ARBA00047552"/>
    </source>
</evidence>
<keyword evidence="7 12" id="KW-0648">Protein biosynthesis</keyword>
<keyword evidence="3 12" id="KW-0963">Cytoplasm</keyword>
<dbReference type="InterPro" id="IPR009080">
    <property type="entry name" value="tRNAsynth_Ia_anticodon-bd"/>
</dbReference>
<comment type="domain">
    <text evidence="12">ValRS has two distinct active sites: one for aminoacylation and one for editing. The misactivated threonine is translocated from the active site to the editing site.</text>
</comment>
<dbReference type="GO" id="GO:0005829">
    <property type="term" value="C:cytosol"/>
    <property type="evidence" value="ECO:0007669"/>
    <property type="project" value="TreeGrafter"/>
</dbReference>
<dbReference type="InterPro" id="IPR013155">
    <property type="entry name" value="M/V/L/I-tRNA-synth_anticd-bd"/>
</dbReference>
<dbReference type="SUPFAM" id="SSF46589">
    <property type="entry name" value="tRNA-binding arm"/>
    <property type="match status" value="1"/>
</dbReference>
<dbReference type="SUPFAM" id="SSF50677">
    <property type="entry name" value="ValRS/IleRS/LeuRS editing domain"/>
    <property type="match status" value="1"/>
</dbReference>
<dbReference type="AlphaFoldDB" id="A0A395M0B4"/>
<keyword evidence="9 12" id="KW-0030">Aminoacyl-tRNA synthetase</keyword>
<dbReference type="GO" id="GO:0005524">
    <property type="term" value="F:ATP binding"/>
    <property type="evidence" value="ECO:0007669"/>
    <property type="project" value="UniProtKB-UniRule"/>
</dbReference>
<dbReference type="Gene3D" id="3.90.740.10">
    <property type="entry name" value="Valyl/Leucyl/Isoleucyl-tRNA synthetase, editing domain"/>
    <property type="match status" value="1"/>
</dbReference>
<evidence type="ECO:0000313" key="17">
    <source>
        <dbReference type="Proteomes" id="UP000266389"/>
    </source>
</evidence>
<dbReference type="InterPro" id="IPR014729">
    <property type="entry name" value="Rossmann-like_a/b/a_fold"/>
</dbReference>
<comment type="function">
    <text evidence="12">Catalyzes the attachment of valine to tRNA(Val). As ValRS can inadvertently accommodate and process structurally similar amino acids such as threonine, to avoid such errors, it has a 'posttransfer' editing activity that hydrolyzes mischarged Thr-tRNA(Val) in a tRNA-dependent manner.</text>
</comment>
<dbReference type="FunFam" id="1.10.287.380:FF:000001">
    <property type="entry name" value="Valine--tRNA ligase"/>
    <property type="match status" value="1"/>
</dbReference>
<dbReference type="PROSITE" id="PS00178">
    <property type="entry name" value="AA_TRNA_LIGASE_I"/>
    <property type="match status" value="1"/>
</dbReference>
<accession>A0A395M0B4</accession>
<dbReference type="InterPro" id="IPR010978">
    <property type="entry name" value="tRNA-bd_arm"/>
</dbReference>
<evidence type="ECO:0000256" key="5">
    <source>
        <dbReference type="ARBA" id="ARBA00022741"/>
    </source>
</evidence>
<dbReference type="CDD" id="cd07962">
    <property type="entry name" value="Anticodon_Ia_Val"/>
    <property type="match status" value="1"/>
</dbReference>
<proteinExistence type="inferred from homology"/>
<evidence type="ECO:0000256" key="7">
    <source>
        <dbReference type="ARBA" id="ARBA00022917"/>
    </source>
</evidence>
<evidence type="ECO:0000256" key="2">
    <source>
        <dbReference type="ARBA" id="ARBA00011245"/>
    </source>
</evidence>
<gene>
    <name evidence="12" type="primary">valS</name>
    <name evidence="16" type="ORF">D0433_07050</name>
</gene>
<comment type="subunit">
    <text evidence="2 12">Monomer.</text>
</comment>
<organism evidence="16 17">
    <name type="scientific">Candidatus Thermochlorobacter aerophilus</name>
    <dbReference type="NCBI Taxonomy" id="1868324"/>
    <lineage>
        <taxon>Bacteria</taxon>
        <taxon>Pseudomonadati</taxon>
        <taxon>Chlorobiota</taxon>
        <taxon>Chlorobiia</taxon>
        <taxon>Chlorobiales</taxon>
        <taxon>Candidatus Thermochlorobacteriaceae</taxon>
        <taxon>Candidatus Thermochlorobacter</taxon>
    </lineage>
</organism>
<dbReference type="GO" id="GO:0002161">
    <property type="term" value="F:aminoacyl-tRNA deacylase activity"/>
    <property type="evidence" value="ECO:0007669"/>
    <property type="project" value="InterPro"/>
</dbReference>
<evidence type="ECO:0000256" key="3">
    <source>
        <dbReference type="ARBA" id="ARBA00022490"/>
    </source>
</evidence>
<keyword evidence="5 12" id="KW-0547">Nucleotide-binding</keyword>
<dbReference type="InterPro" id="IPR002300">
    <property type="entry name" value="aa-tRNA-synth_Ia"/>
</dbReference>
<evidence type="ECO:0000313" key="16">
    <source>
        <dbReference type="EMBL" id="RFM24219.1"/>
    </source>
</evidence>
<evidence type="ECO:0000256" key="1">
    <source>
        <dbReference type="ARBA" id="ARBA00004496"/>
    </source>
</evidence>
<dbReference type="InterPro" id="IPR033705">
    <property type="entry name" value="Anticodon_Ia_Val"/>
</dbReference>
<evidence type="ECO:0000259" key="14">
    <source>
        <dbReference type="Pfam" id="PF08264"/>
    </source>
</evidence>
<feature type="domain" description="Aminoacyl-tRNA synthetase class Ia" evidence="13">
    <location>
        <begin position="30"/>
        <end position="612"/>
    </location>
</feature>
<dbReference type="Pfam" id="PF08264">
    <property type="entry name" value="Anticodon_1"/>
    <property type="match status" value="1"/>
</dbReference>
<evidence type="ECO:0000256" key="12">
    <source>
        <dbReference type="HAMAP-Rule" id="MF_02004"/>
    </source>
</evidence>
<keyword evidence="4 12" id="KW-0436">Ligase</keyword>
<evidence type="ECO:0000259" key="15">
    <source>
        <dbReference type="Pfam" id="PF10458"/>
    </source>
</evidence>
<keyword evidence="8 12" id="KW-0175">Coiled coil</keyword>
<feature type="coiled-coil region" evidence="12">
    <location>
        <begin position="881"/>
        <end position="943"/>
    </location>
</feature>
<feature type="binding site" evidence="12">
    <location>
        <position position="576"/>
    </location>
    <ligand>
        <name>ATP</name>
        <dbReference type="ChEBI" id="CHEBI:30616"/>
    </ligand>
</feature>
<feature type="domain" description="Methionyl/Valyl/Leucyl/Isoleucyl-tRNA synthetase anticodon-binding" evidence="14">
    <location>
        <begin position="675"/>
        <end position="820"/>
    </location>
</feature>
<comment type="caution">
    <text evidence="16">The sequence shown here is derived from an EMBL/GenBank/DDBJ whole genome shotgun (WGS) entry which is preliminary data.</text>
</comment>
<evidence type="ECO:0000259" key="13">
    <source>
        <dbReference type="Pfam" id="PF00133"/>
    </source>
</evidence>
<dbReference type="EMBL" id="PHFL01000045">
    <property type="protein sequence ID" value="RFM24219.1"/>
    <property type="molecule type" value="Genomic_DNA"/>
</dbReference>
<dbReference type="InterPro" id="IPR001412">
    <property type="entry name" value="aa-tRNA-synth_I_CS"/>
</dbReference>
<feature type="domain" description="Valyl-tRNA synthetase tRNA-binding arm" evidence="15">
    <location>
        <begin position="883"/>
        <end position="946"/>
    </location>
</feature>